<keyword evidence="1" id="KW-0175">Coiled coil</keyword>
<feature type="coiled-coil region" evidence="1">
    <location>
        <begin position="7"/>
        <end position="59"/>
    </location>
</feature>
<accession>A0ABP0IAR5</accession>
<reference evidence="3 4" key="1">
    <citation type="submission" date="2024-02" db="EMBL/GenBank/DDBJ databases">
        <authorList>
            <person name="Chen Y."/>
            <person name="Shah S."/>
            <person name="Dougan E. K."/>
            <person name="Thang M."/>
            <person name="Chan C."/>
        </authorList>
    </citation>
    <scope>NUCLEOTIDE SEQUENCE [LARGE SCALE GENOMIC DNA]</scope>
</reference>
<dbReference type="EMBL" id="CAXAMN010002224">
    <property type="protein sequence ID" value="CAK8998409.1"/>
    <property type="molecule type" value="Genomic_DNA"/>
</dbReference>
<dbReference type="Proteomes" id="UP001642484">
    <property type="component" value="Unassembled WGS sequence"/>
</dbReference>
<evidence type="ECO:0000313" key="4">
    <source>
        <dbReference type="Proteomes" id="UP001642484"/>
    </source>
</evidence>
<feature type="region of interest" description="Disordered" evidence="2">
    <location>
        <begin position="235"/>
        <end position="313"/>
    </location>
</feature>
<evidence type="ECO:0000313" key="3">
    <source>
        <dbReference type="EMBL" id="CAK8998409.1"/>
    </source>
</evidence>
<gene>
    <name evidence="3" type="ORF">CCMP2556_LOCUS5236</name>
</gene>
<proteinExistence type="predicted"/>
<protein>
    <submittedName>
        <fullName evidence="3">Uncharacterized protein</fullName>
    </submittedName>
</protein>
<sequence>MPGGVPLKQYELTLQNAQRVLASLLEQPAKPWVPFSALLQELSEQISQLRRSSAASTLQRAWRGFGGTRHRPRGGAGGPCKTWRPGSFKSCSGGYACEEAPKKILIPMRPPMPPPSGTALNPLEKRRQMVAAQLAISNPSRLARSRRRAPSDFTPSSMVSSEGTSTIQEDETVERLPKLQPLAAACTVGRNARGIEVEIVGAAPLELLLKDELIEEVPNCADQLNLMGQCDSAGISMAPPPDRGAQRPAEPPFVRKGEVKQERPTPPSTAPTAEFYSTSGSLTLDDTTRRAAQRSACQAPALRTPPSLGRGLK</sequence>
<evidence type="ECO:0000256" key="2">
    <source>
        <dbReference type="SAM" id="MobiDB-lite"/>
    </source>
</evidence>
<feature type="compositionally biased region" description="Basic and acidic residues" evidence="2">
    <location>
        <begin position="253"/>
        <end position="263"/>
    </location>
</feature>
<name>A0ABP0IAR5_9DINO</name>
<evidence type="ECO:0000256" key="1">
    <source>
        <dbReference type="SAM" id="Coils"/>
    </source>
</evidence>
<feature type="region of interest" description="Disordered" evidence="2">
    <location>
        <begin position="139"/>
        <end position="172"/>
    </location>
</feature>
<feature type="compositionally biased region" description="Polar residues" evidence="2">
    <location>
        <begin position="153"/>
        <end position="167"/>
    </location>
</feature>
<keyword evidence="4" id="KW-1185">Reference proteome</keyword>
<comment type="caution">
    <text evidence="3">The sequence shown here is derived from an EMBL/GenBank/DDBJ whole genome shotgun (WGS) entry which is preliminary data.</text>
</comment>
<organism evidence="3 4">
    <name type="scientific">Durusdinium trenchii</name>
    <dbReference type="NCBI Taxonomy" id="1381693"/>
    <lineage>
        <taxon>Eukaryota</taxon>
        <taxon>Sar</taxon>
        <taxon>Alveolata</taxon>
        <taxon>Dinophyceae</taxon>
        <taxon>Suessiales</taxon>
        <taxon>Symbiodiniaceae</taxon>
        <taxon>Durusdinium</taxon>
    </lineage>
</organism>